<comment type="caution">
    <text evidence="2">The sequence shown here is derived from an EMBL/GenBank/DDBJ whole genome shotgun (WGS) entry which is preliminary data.</text>
</comment>
<evidence type="ECO:0000313" key="2">
    <source>
        <dbReference type="EMBL" id="KAK3577370.1"/>
    </source>
</evidence>
<feature type="compositionally biased region" description="Polar residues" evidence="1">
    <location>
        <begin position="80"/>
        <end position="92"/>
    </location>
</feature>
<accession>A0AAE0RPY2</accession>
<dbReference type="AlphaFoldDB" id="A0AAE0RPY2"/>
<dbReference type="Proteomes" id="UP001195483">
    <property type="component" value="Unassembled WGS sequence"/>
</dbReference>
<evidence type="ECO:0000256" key="1">
    <source>
        <dbReference type="SAM" id="MobiDB-lite"/>
    </source>
</evidence>
<reference evidence="2" key="1">
    <citation type="journal article" date="2021" name="Genome Biol. Evol.">
        <title>A High-Quality Reference Genome for a Parasitic Bivalve with Doubly Uniparental Inheritance (Bivalvia: Unionida).</title>
        <authorList>
            <person name="Smith C.H."/>
        </authorList>
    </citation>
    <scope>NUCLEOTIDE SEQUENCE</scope>
    <source>
        <strain evidence="2">CHS0354</strain>
    </source>
</reference>
<reference evidence="2" key="3">
    <citation type="submission" date="2023-05" db="EMBL/GenBank/DDBJ databases">
        <authorList>
            <person name="Smith C.H."/>
        </authorList>
    </citation>
    <scope>NUCLEOTIDE SEQUENCE</scope>
    <source>
        <strain evidence="2">CHS0354</strain>
        <tissue evidence="2">Mantle</tissue>
    </source>
</reference>
<keyword evidence="3" id="KW-1185">Reference proteome</keyword>
<gene>
    <name evidence="2" type="ORF">CHS0354_008466</name>
</gene>
<proteinExistence type="predicted"/>
<dbReference type="EMBL" id="JAEAOA010000557">
    <property type="protein sequence ID" value="KAK3577370.1"/>
    <property type="molecule type" value="Genomic_DNA"/>
</dbReference>
<evidence type="ECO:0000313" key="3">
    <source>
        <dbReference type="Proteomes" id="UP001195483"/>
    </source>
</evidence>
<name>A0AAE0RPY2_9BIVA</name>
<feature type="region of interest" description="Disordered" evidence="1">
    <location>
        <begin position="69"/>
        <end position="92"/>
    </location>
</feature>
<reference evidence="2" key="2">
    <citation type="journal article" date="2021" name="Genome Biol. Evol.">
        <title>Developing a high-quality reference genome for a parasitic bivalve with doubly uniparental inheritance (Bivalvia: Unionida).</title>
        <authorList>
            <person name="Smith C.H."/>
        </authorList>
    </citation>
    <scope>NUCLEOTIDE SEQUENCE</scope>
    <source>
        <strain evidence="2">CHS0354</strain>
        <tissue evidence="2">Mantle</tissue>
    </source>
</reference>
<sequence>MQSKLDVEHYTAMSNGHSEQGSVRFLVIEDSNGHSGQGSVRFLVDSHLQMTRKDYEYLLVTGCGSGQLQDFSNPLHHDGSQLTGSPARTRSA</sequence>
<organism evidence="2 3">
    <name type="scientific">Potamilus streckersoni</name>
    <dbReference type="NCBI Taxonomy" id="2493646"/>
    <lineage>
        <taxon>Eukaryota</taxon>
        <taxon>Metazoa</taxon>
        <taxon>Spiralia</taxon>
        <taxon>Lophotrochozoa</taxon>
        <taxon>Mollusca</taxon>
        <taxon>Bivalvia</taxon>
        <taxon>Autobranchia</taxon>
        <taxon>Heteroconchia</taxon>
        <taxon>Palaeoheterodonta</taxon>
        <taxon>Unionida</taxon>
        <taxon>Unionoidea</taxon>
        <taxon>Unionidae</taxon>
        <taxon>Ambleminae</taxon>
        <taxon>Lampsilini</taxon>
        <taxon>Potamilus</taxon>
    </lineage>
</organism>
<protein>
    <submittedName>
        <fullName evidence="2">Uncharacterized protein</fullName>
    </submittedName>
</protein>